<dbReference type="EMBL" id="VSSQ01029338">
    <property type="protein sequence ID" value="MPM79426.1"/>
    <property type="molecule type" value="Genomic_DNA"/>
</dbReference>
<organism evidence="1">
    <name type="scientific">bioreactor metagenome</name>
    <dbReference type="NCBI Taxonomy" id="1076179"/>
    <lineage>
        <taxon>unclassified sequences</taxon>
        <taxon>metagenomes</taxon>
        <taxon>ecological metagenomes</taxon>
    </lineage>
</organism>
<gene>
    <name evidence="1" type="ORF">SDC9_126459</name>
</gene>
<protein>
    <submittedName>
        <fullName evidence="1">Uncharacterized protein</fullName>
    </submittedName>
</protein>
<accession>A0A645CQS3</accession>
<name>A0A645CQS3_9ZZZZ</name>
<dbReference type="AlphaFoldDB" id="A0A645CQS3"/>
<evidence type="ECO:0000313" key="1">
    <source>
        <dbReference type="EMBL" id="MPM79426.1"/>
    </source>
</evidence>
<proteinExistence type="predicted"/>
<comment type="caution">
    <text evidence="1">The sequence shown here is derived from an EMBL/GenBank/DDBJ whole genome shotgun (WGS) entry which is preliminary data.</text>
</comment>
<reference evidence="1" key="1">
    <citation type="submission" date="2019-08" db="EMBL/GenBank/DDBJ databases">
        <authorList>
            <person name="Kucharzyk K."/>
            <person name="Murdoch R.W."/>
            <person name="Higgins S."/>
            <person name="Loffler F."/>
        </authorList>
    </citation>
    <scope>NUCLEOTIDE SEQUENCE</scope>
</reference>
<sequence length="331" mass="35702">MHERLGVCNRLDRLRWENLAGLNALTLLAGNAAGEDRLYDQGKRHPCMEGADAGPLTGSFLACGVKDLVQQIRSILFLEGEDILGDFDEIGVQVALIPLGEHLVHLLVAKAGQAPHQVIYLSYELHVPVLNAVVHHLYKVPCSAFADPVAAGNAINMGGDSLKQGFYLLPSGLRTTGHDRGPLQSSLFAAADTGADVQKALALHVSHPALAVLVVGVPSIDDDVSLVQKREEGFDGIVDSTTGFDHHHHLARGLERIDQLLQAVGAENLLTLCPSVDKGIHLGGTAVVHRNTEVLALQIEHQVLSHYCEADQADCCFHSVTPTYLIYDAWR</sequence>